<protein>
    <submittedName>
        <fullName evidence="10">Uncharacterized protein</fullName>
    </submittedName>
</protein>
<keyword evidence="2 5" id="KW-0645">Protease</keyword>
<evidence type="ECO:0000256" key="6">
    <source>
        <dbReference type="SAM" id="MobiDB-lite"/>
    </source>
</evidence>
<dbReference type="Pfam" id="PF22148">
    <property type="entry name" value="Fervidolysin_NPro-like"/>
    <property type="match status" value="1"/>
</dbReference>
<dbReference type="InterPro" id="IPR036852">
    <property type="entry name" value="Peptidase_S8/S53_dom_sf"/>
</dbReference>
<dbReference type="EMBL" id="BMQC01000002">
    <property type="protein sequence ID" value="GGK17795.1"/>
    <property type="molecule type" value="Genomic_DNA"/>
</dbReference>
<reference evidence="10" key="2">
    <citation type="submission" date="2020-09" db="EMBL/GenBank/DDBJ databases">
        <authorList>
            <person name="Sun Q."/>
            <person name="Ohkuma M."/>
        </authorList>
    </citation>
    <scope>NUCLEOTIDE SEQUENCE</scope>
    <source>
        <strain evidence="10">JCM 3091</strain>
    </source>
</reference>
<comment type="caution">
    <text evidence="10">The sequence shown here is derived from an EMBL/GenBank/DDBJ whole genome shotgun (WGS) entry which is preliminary data.</text>
</comment>
<dbReference type="InterPro" id="IPR054399">
    <property type="entry name" value="Fervidolysin-like_N_prodom"/>
</dbReference>
<dbReference type="InterPro" id="IPR023828">
    <property type="entry name" value="Peptidase_S8_Ser-AS"/>
</dbReference>
<dbReference type="PANTHER" id="PTHR43806:SF11">
    <property type="entry name" value="CEREVISIN-RELATED"/>
    <property type="match status" value="1"/>
</dbReference>
<dbReference type="PRINTS" id="PR00723">
    <property type="entry name" value="SUBTILISIN"/>
</dbReference>
<dbReference type="PANTHER" id="PTHR43806">
    <property type="entry name" value="PEPTIDASE S8"/>
    <property type="match status" value="1"/>
</dbReference>
<dbReference type="InterPro" id="IPR022398">
    <property type="entry name" value="Peptidase_S8_His-AS"/>
</dbReference>
<gene>
    <name evidence="10" type="ORF">GCM10010124_07950</name>
</gene>
<accession>A0A8J3FFE5</accession>
<dbReference type="InterPro" id="IPR013783">
    <property type="entry name" value="Ig-like_fold"/>
</dbReference>
<keyword evidence="11" id="KW-1185">Reference proteome</keyword>
<reference evidence="10" key="1">
    <citation type="journal article" date="2014" name="Int. J. Syst. Evol. Microbiol.">
        <title>Complete genome sequence of Corynebacterium casei LMG S-19264T (=DSM 44701T), isolated from a smear-ripened cheese.</title>
        <authorList>
            <consortium name="US DOE Joint Genome Institute (JGI-PGF)"/>
            <person name="Walter F."/>
            <person name="Albersmeier A."/>
            <person name="Kalinowski J."/>
            <person name="Ruckert C."/>
        </authorList>
    </citation>
    <scope>NUCLEOTIDE SEQUENCE</scope>
    <source>
        <strain evidence="10">JCM 3091</strain>
    </source>
</reference>
<feature type="chain" id="PRO_5035304470" evidence="7">
    <location>
        <begin position="37"/>
        <end position="693"/>
    </location>
</feature>
<dbReference type="Pfam" id="PF17957">
    <property type="entry name" value="Big_7"/>
    <property type="match status" value="2"/>
</dbReference>
<feature type="signal peptide" evidence="7">
    <location>
        <begin position="1"/>
        <end position="36"/>
    </location>
</feature>
<keyword evidence="4 5" id="KW-0720">Serine protease</keyword>
<dbReference type="InterPro" id="IPR015500">
    <property type="entry name" value="Peptidase_S8_subtilisin-rel"/>
</dbReference>
<evidence type="ECO:0000256" key="4">
    <source>
        <dbReference type="ARBA" id="ARBA00022825"/>
    </source>
</evidence>
<dbReference type="RefSeq" id="WP_189112795.1">
    <property type="nucleotide sequence ID" value="NZ_BMQC01000002.1"/>
</dbReference>
<dbReference type="AlphaFoldDB" id="A0A8J3FFE5"/>
<evidence type="ECO:0000313" key="10">
    <source>
        <dbReference type="EMBL" id="GGK17795.1"/>
    </source>
</evidence>
<feature type="active site" description="Charge relay system" evidence="5">
    <location>
        <position position="175"/>
    </location>
</feature>
<evidence type="ECO:0000259" key="8">
    <source>
        <dbReference type="Pfam" id="PF00082"/>
    </source>
</evidence>
<evidence type="ECO:0000313" key="11">
    <source>
        <dbReference type="Proteomes" id="UP000662200"/>
    </source>
</evidence>
<dbReference type="GO" id="GO:0004252">
    <property type="term" value="F:serine-type endopeptidase activity"/>
    <property type="evidence" value="ECO:0007669"/>
    <property type="project" value="UniProtKB-UniRule"/>
</dbReference>
<dbReference type="InterPro" id="IPR050131">
    <property type="entry name" value="Peptidase_S8_subtilisin-like"/>
</dbReference>
<organism evidence="10 11">
    <name type="scientific">Pilimelia terevasa</name>
    <dbReference type="NCBI Taxonomy" id="53372"/>
    <lineage>
        <taxon>Bacteria</taxon>
        <taxon>Bacillati</taxon>
        <taxon>Actinomycetota</taxon>
        <taxon>Actinomycetes</taxon>
        <taxon>Micromonosporales</taxon>
        <taxon>Micromonosporaceae</taxon>
        <taxon>Pilimelia</taxon>
    </lineage>
</organism>
<feature type="domain" description="Peptidase S8/S53" evidence="8">
    <location>
        <begin position="168"/>
        <end position="405"/>
    </location>
</feature>
<dbReference type="SUPFAM" id="SSF52743">
    <property type="entry name" value="Subtilisin-like"/>
    <property type="match status" value="1"/>
</dbReference>
<name>A0A8J3FFE5_9ACTN</name>
<evidence type="ECO:0000259" key="9">
    <source>
        <dbReference type="Pfam" id="PF22148"/>
    </source>
</evidence>
<evidence type="ECO:0000256" key="7">
    <source>
        <dbReference type="SAM" id="SignalP"/>
    </source>
</evidence>
<sequence length="693" mass="68882">MQHGHRRSTAGLLAAATTAAAVCALPAAAPASPAPAASPAAPAPAPPAAAPLAASAPAAAPPGDLVVGLRPGATLAAPVARLAARGVDVTAAAPVPGLAAATVAVPAGQAGAAAAALRRDPAVRYVERNTRARITAVVTADDYFRPDQWAFDRIAAPGAWQYGTGDPAVTVAVLDTGVMATADLPAGRITPGYDFVNNDADPVDDHGHGTMVASTVAGAGDDAVGGGYHGGSAGMCWSCRIMPVKVLDADGDGDIAGIAAGVDWAVAQGADIVNLSLGSAVDSLTLDQSIADAVAAGVLVLAAAGNDGTAARFYPAASPGVVAVGAATPTDGRYPWSNHGASWVDVAAPGCVIAGDRYDWWREFCGTSAATPLVAGIAALALAADPAASVADLTAALTDTADAATTGWTTHGRVDALAAVQRFTPAGGPAATLDQAPGALLRGTARLSYGATDPDGVAAVALLVDGTVAASAAGAGPHTHDLATDGRSAQVGLTVVAQDAHGVLGVLTVPATVDNEAPSVAVAAPVAHAPVRGRVQVAVTAADSSGIARVDLLVGGVKVSSDSTAPYLPSWDSRGAEGPVRLYARAWDRAGNAALTYRPVYVDNHAPSVTRIGGPRGGARVRGLVRVPVRTTDASGVAEVALWVNGRVVARDTRGPYVLPLVAAAQPRTMRAQLRSTDNAGNVRLSAAWRWSR</sequence>
<dbReference type="InterPro" id="IPR000209">
    <property type="entry name" value="Peptidase_S8/S53_dom"/>
</dbReference>
<feature type="region of interest" description="Disordered" evidence="6">
    <location>
        <begin position="33"/>
        <end position="54"/>
    </location>
</feature>
<keyword evidence="7" id="KW-0732">Signal</keyword>
<feature type="active site" description="Charge relay system" evidence="5">
    <location>
        <position position="368"/>
    </location>
</feature>
<proteinExistence type="inferred from homology"/>
<dbReference type="PROSITE" id="PS00138">
    <property type="entry name" value="SUBTILASE_SER"/>
    <property type="match status" value="1"/>
</dbReference>
<dbReference type="Pfam" id="PF00082">
    <property type="entry name" value="Peptidase_S8"/>
    <property type="match status" value="1"/>
</dbReference>
<keyword evidence="3 5" id="KW-0378">Hydrolase</keyword>
<evidence type="ECO:0000256" key="1">
    <source>
        <dbReference type="ARBA" id="ARBA00011073"/>
    </source>
</evidence>
<dbReference type="GO" id="GO:0005975">
    <property type="term" value="P:carbohydrate metabolic process"/>
    <property type="evidence" value="ECO:0007669"/>
    <property type="project" value="UniProtKB-ARBA"/>
</dbReference>
<comment type="similarity">
    <text evidence="1 5">Belongs to the peptidase S8 family.</text>
</comment>
<dbReference type="GO" id="GO:0006508">
    <property type="term" value="P:proteolysis"/>
    <property type="evidence" value="ECO:0007669"/>
    <property type="project" value="UniProtKB-KW"/>
</dbReference>
<evidence type="ECO:0000256" key="3">
    <source>
        <dbReference type="ARBA" id="ARBA00022801"/>
    </source>
</evidence>
<dbReference type="Gene3D" id="3.40.50.200">
    <property type="entry name" value="Peptidase S8/S53 domain"/>
    <property type="match status" value="1"/>
</dbReference>
<feature type="active site" description="Charge relay system" evidence="5">
    <location>
        <position position="208"/>
    </location>
</feature>
<dbReference type="PROSITE" id="PS51892">
    <property type="entry name" value="SUBTILASE"/>
    <property type="match status" value="1"/>
</dbReference>
<dbReference type="PROSITE" id="PS00137">
    <property type="entry name" value="SUBTILASE_HIS"/>
    <property type="match status" value="1"/>
</dbReference>
<dbReference type="Gene3D" id="2.60.40.10">
    <property type="entry name" value="Immunoglobulins"/>
    <property type="match status" value="2"/>
</dbReference>
<evidence type="ECO:0000256" key="5">
    <source>
        <dbReference type="PROSITE-ProRule" id="PRU01240"/>
    </source>
</evidence>
<evidence type="ECO:0000256" key="2">
    <source>
        <dbReference type="ARBA" id="ARBA00022670"/>
    </source>
</evidence>
<feature type="domain" description="Fervidolysin-like N-terminal prodomain" evidence="9">
    <location>
        <begin position="53"/>
        <end position="129"/>
    </location>
</feature>
<dbReference type="Proteomes" id="UP000662200">
    <property type="component" value="Unassembled WGS sequence"/>
</dbReference>